<evidence type="ECO:0000259" key="1">
    <source>
        <dbReference type="Pfam" id="PF02627"/>
    </source>
</evidence>
<dbReference type="InterPro" id="IPR003779">
    <property type="entry name" value="CMD-like"/>
</dbReference>
<dbReference type="RefSeq" id="WP_114792511.1">
    <property type="nucleotide sequence ID" value="NZ_CP139960.1"/>
</dbReference>
<dbReference type="InterPro" id="IPR029032">
    <property type="entry name" value="AhpD-like"/>
</dbReference>
<dbReference type="Pfam" id="PF02627">
    <property type="entry name" value="CMD"/>
    <property type="match status" value="1"/>
</dbReference>
<dbReference type="NCBIfam" id="TIGR00778">
    <property type="entry name" value="ahpD_dom"/>
    <property type="match status" value="1"/>
</dbReference>
<organism evidence="2 3">
    <name type="scientific">Niabella yanshanensis</name>
    <dbReference type="NCBI Taxonomy" id="577386"/>
    <lineage>
        <taxon>Bacteria</taxon>
        <taxon>Pseudomonadati</taxon>
        <taxon>Bacteroidota</taxon>
        <taxon>Chitinophagia</taxon>
        <taxon>Chitinophagales</taxon>
        <taxon>Chitinophagaceae</taxon>
        <taxon>Niabella</taxon>
    </lineage>
</organism>
<proteinExistence type="predicted"/>
<dbReference type="EMBL" id="CP139960">
    <property type="protein sequence ID" value="WQD38920.1"/>
    <property type="molecule type" value="Genomic_DNA"/>
</dbReference>
<dbReference type="Proteomes" id="UP001325680">
    <property type="component" value="Chromosome"/>
</dbReference>
<dbReference type="Gene3D" id="1.20.1290.10">
    <property type="entry name" value="AhpD-like"/>
    <property type="match status" value="1"/>
</dbReference>
<protein>
    <submittedName>
        <fullName evidence="2">Carboxymuconolactone decarboxylase family protein</fullName>
    </submittedName>
</protein>
<keyword evidence="3" id="KW-1185">Reference proteome</keyword>
<name>A0ABZ0WAB2_9BACT</name>
<dbReference type="PANTHER" id="PTHR34846">
    <property type="entry name" value="4-CARBOXYMUCONOLACTONE DECARBOXYLASE FAMILY PROTEIN (AFU_ORTHOLOGUE AFUA_6G11590)"/>
    <property type="match status" value="1"/>
</dbReference>
<dbReference type="SUPFAM" id="SSF69118">
    <property type="entry name" value="AhpD-like"/>
    <property type="match status" value="1"/>
</dbReference>
<evidence type="ECO:0000313" key="3">
    <source>
        <dbReference type="Proteomes" id="UP001325680"/>
    </source>
</evidence>
<accession>A0ABZ0WAB2</accession>
<gene>
    <name evidence="2" type="ORF">U0035_02020</name>
</gene>
<feature type="domain" description="Carboxymuconolactone decarboxylase-like" evidence="1">
    <location>
        <begin position="13"/>
        <end position="94"/>
    </location>
</feature>
<dbReference type="PANTHER" id="PTHR34846:SF10">
    <property type="entry name" value="CYTOPLASMIC PROTEIN"/>
    <property type="match status" value="1"/>
</dbReference>
<evidence type="ECO:0000313" key="2">
    <source>
        <dbReference type="EMBL" id="WQD38920.1"/>
    </source>
</evidence>
<sequence>MQNRVQITSTEQPKAYKAMLGLEGYLAQSSLSKTLKDLIKIRASEINGCAYCIDMHTKEAMANGETLQRIFLISAWREATKFFSGEEQTILAITEEITLIHAHGLSDALYQQALQFFDESQIPEIIMAIVTINAWNRIAISTHLQIED</sequence>
<reference evidence="2 3" key="1">
    <citation type="submission" date="2023-12" db="EMBL/GenBank/DDBJ databases">
        <title>Genome sequencing and assembly of bacterial species from a model synthetic community.</title>
        <authorList>
            <person name="Hogle S.L."/>
        </authorList>
    </citation>
    <scope>NUCLEOTIDE SEQUENCE [LARGE SCALE GENOMIC DNA]</scope>
    <source>
        <strain evidence="2 3">HAMBI_3031</strain>
    </source>
</reference>
<dbReference type="InterPro" id="IPR004675">
    <property type="entry name" value="AhpD_core"/>
</dbReference>